<gene>
    <name evidence="1" type="ORF">A9HBioS_3032</name>
</gene>
<evidence type="ECO:0000313" key="2">
    <source>
        <dbReference type="Proteomes" id="UP000288002"/>
    </source>
</evidence>
<evidence type="ECO:0008006" key="3">
    <source>
        <dbReference type="Google" id="ProtNLM"/>
    </source>
</evidence>
<dbReference type="RefSeq" id="WP_127649930.1">
    <property type="nucleotide sequence ID" value="NZ_MKWS01000009.1"/>
</dbReference>
<organism evidence="1 2">
    <name type="scientific">Pseudomonas koreensis</name>
    <dbReference type="NCBI Taxonomy" id="198620"/>
    <lineage>
        <taxon>Bacteria</taxon>
        <taxon>Pseudomonadati</taxon>
        <taxon>Pseudomonadota</taxon>
        <taxon>Gammaproteobacteria</taxon>
        <taxon>Pseudomonadales</taxon>
        <taxon>Pseudomonadaceae</taxon>
        <taxon>Pseudomonas</taxon>
    </lineage>
</organism>
<dbReference type="AlphaFoldDB" id="A0AA94JHK5"/>
<reference evidence="1 2" key="1">
    <citation type="submission" date="2016-10" db="EMBL/GenBank/DDBJ databases">
        <title>Search of new enzymes for the oxidation of sulfur compounds.</title>
        <authorList>
            <person name="Novo A."/>
            <person name="Moreira I.S."/>
            <person name="Castro P.M."/>
        </authorList>
    </citation>
    <scope>NUCLEOTIDE SEQUENCE [LARGE SCALE GENOMIC DNA]</scope>
    <source>
        <strain evidence="1 2">A9</strain>
    </source>
</reference>
<dbReference type="Proteomes" id="UP000288002">
    <property type="component" value="Unassembled WGS sequence"/>
</dbReference>
<proteinExistence type="predicted"/>
<name>A0AA94JHK5_9PSED</name>
<evidence type="ECO:0000313" key="1">
    <source>
        <dbReference type="EMBL" id="RVD77009.1"/>
    </source>
</evidence>
<protein>
    <recommendedName>
        <fullName evidence="3">HeH/LEM domain-containing protein</fullName>
    </recommendedName>
</protein>
<dbReference type="Gene3D" id="1.10.720.30">
    <property type="entry name" value="SAP domain"/>
    <property type="match status" value="1"/>
</dbReference>
<dbReference type="InterPro" id="IPR036361">
    <property type="entry name" value="SAP_dom_sf"/>
</dbReference>
<comment type="caution">
    <text evidence="1">The sequence shown here is derived from an EMBL/GenBank/DDBJ whole genome shotgun (WGS) entry which is preliminary data.</text>
</comment>
<accession>A0AA94JHK5</accession>
<dbReference type="EMBL" id="MKWS01000009">
    <property type="protein sequence ID" value="RVD77009.1"/>
    <property type="molecule type" value="Genomic_DNA"/>
</dbReference>
<sequence>MGTIQVKPWGEGQGDFVLINEEDFDKDVHELYGDKKPTAKEVKAAKLLADTKAAKLLADTKAALTEKGIAFEEGADQAALQALLDAAV</sequence>